<reference evidence="6 7" key="1">
    <citation type="journal article" date="2020" name="ISME J.">
        <title>Uncovering the hidden diversity of litter-decomposition mechanisms in mushroom-forming fungi.</title>
        <authorList>
            <person name="Floudas D."/>
            <person name="Bentzer J."/>
            <person name="Ahren D."/>
            <person name="Johansson T."/>
            <person name="Persson P."/>
            <person name="Tunlid A."/>
        </authorList>
    </citation>
    <scope>NUCLEOTIDE SEQUENCE [LARGE SCALE GENOMIC DNA]</scope>
    <source>
        <strain evidence="6 7">CBS 406.79</strain>
    </source>
</reference>
<feature type="compositionally biased region" description="Basic and acidic residues" evidence="5">
    <location>
        <begin position="451"/>
        <end position="462"/>
    </location>
</feature>
<organism evidence="6 7">
    <name type="scientific">Collybiopsis confluens</name>
    <dbReference type="NCBI Taxonomy" id="2823264"/>
    <lineage>
        <taxon>Eukaryota</taxon>
        <taxon>Fungi</taxon>
        <taxon>Dikarya</taxon>
        <taxon>Basidiomycota</taxon>
        <taxon>Agaricomycotina</taxon>
        <taxon>Agaricomycetes</taxon>
        <taxon>Agaricomycetidae</taxon>
        <taxon>Agaricales</taxon>
        <taxon>Marasmiineae</taxon>
        <taxon>Omphalotaceae</taxon>
        <taxon>Collybiopsis</taxon>
    </lineage>
</organism>
<evidence type="ECO:0000256" key="3">
    <source>
        <dbReference type="ARBA" id="ARBA00011187"/>
    </source>
</evidence>
<dbReference type="Gene3D" id="2.130.10.10">
    <property type="entry name" value="YVTN repeat-like/Quinoprotein amine dehydrogenase"/>
    <property type="match status" value="2"/>
</dbReference>
<dbReference type="PANTHER" id="PTHR16038:SF4">
    <property type="entry name" value="WD REPEAT-CONTAINING PROTEIN 74"/>
    <property type="match status" value="1"/>
</dbReference>
<evidence type="ECO:0000256" key="1">
    <source>
        <dbReference type="ARBA" id="ARBA00002889"/>
    </source>
</evidence>
<dbReference type="InterPro" id="IPR036322">
    <property type="entry name" value="WD40_repeat_dom_sf"/>
</dbReference>
<dbReference type="GO" id="GO:0005730">
    <property type="term" value="C:nucleolus"/>
    <property type="evidence" value="ECO:0007669"/>
    <property type="project" value="InterPro"/>
</dbReference>
<keyword evidence="7" id="KW-1185">Reference proteome</keyword>
<feature type="region of interest" description="Disordered" evidence="5">
    <location>
        <begin position="427"/>
        <end position="468"/>
    </location>
</feature>
<evidence type="ECO:0000313" key="6">
    <source>
        <dbReference type="EMBL" id="KAF5391308.1"/>
    </source>
</evidence>
<dbReference type="SMART" id="SM00320">
    <property type="entry name" value="WD40"/>
    <property type="match status" value="2"/>
</dbReference>
<evidence type="ECO:0000256" key="5">
    <source>
        <dbReference type="SAM" id="MobiDB-lite"/>
    </source>
</evidence>
<sequence>MITLSMALPSFAVTEYISFCLSSISFLVESIACCTVFQASCVVLCLAACRDVMRASSGVERKVSFSSLPSSLRGASMVNRRSGISAPFSAMFAVGDQLGSIKLLQPDQHFRILHTHSHTVQRLSANSGLQQLAAAYSDGSAQLFDISAEKSLQQWSEPRLKSGQRYIGLQCTPKHVFSCTSNGALRMTPVSVQNSDPLPTHSNALLPTRLCDWRLSVELDTFAYGGDEVSLSVWNTERAFQNQLQEPSSSKRKHQSLFPGEVWRAKNAPNDHLGLRQPIRITTLTYLSPSSGSRHLLTGTQLGSVQRYDTRTAKSVSDWKISKVGGIEALEQGFNPYEIFVSDSESNLFSLDSRTGHICYKYKGLAGAVTSLAPSPASIVSVARDRYCRIHSTFAPPDQPGQQQEHKGEVIHKIFTIGSPTVVVWVGDPPSSTTVPSPKDGTDNEDNEIWENMKDVRDEDKPTKRRKV</sequence>
<dbReference type="InterPro" id="IPR001680">
    <property type="entry name" value="WD40_rpt"/>
</dbReference>
<evidence type="ECO:0000256" key="4">
    <source>
        <dbReference type="ARBA" id="ARBA00014234"/>
    </source>
</evidence>
<dbReference type="GO" id="GO:0030687">
    <property type="term" value="C:preribosome, large subunit precursor"/>
    <property type="evidence" value="ECO:0007669"/>
    <property type="project" value="TreeGrafter"/>
</dbReference>
<comment type="caution">
    <text evidence="6">The sequence shown here is derived from an EMBL/GenBank/DDBJ whole genome shotgun (WGS) entry which is preliminary data.</text>
</comment>
<dbReference type="AlphaFoldDB" id="A0A8H5HXJ8"/>
<dbReference type="GO" id="GO:0042273">
    <property type="term" value="P:ribosomal large subunit biogenesis"/>
    <property type="evidence" value="ECO:0007669"/>
    <property type="project" value="InterPro"/>
</dbReference>
<proteinExistence type="inferred from homology"/>
<comment type="subunit">
    <text evidence="3">Component of the pre-66S ribosomal particle.</text>
</comment>
<dbReference type="InterPro" id="IPR015943">
    <property type="entry name" value="WD40/YVTN_repeat-like_dom_sf"/>
</dbReference>
<dbReference type="OrthoDB" id="18388at2759"/>
<dbReference type="PANTHER" id="PTHR16038">
    <property type="entry name" value="NOP SEVEN ASSOCIATED PROTEIN 1"/>
    <property type="match status" value="1"/>
</dbReference>
<dbReference type="SUPFAM" id="SSF50978">
    <property type="entry name" value="WD40 repeat-like"/>
    <property type="match status" value="1"/>
</dbReference>
<protein>
    <recommendedName>
        <fullName evidence="4">Ribosome biogenesis protein NSA1</fullName>
    </recommendedName>
</protein>
<dbReference type="EMBL" id="JAACJN010000010">
    <property type="protein sequence ID" value="KAF5391308.1"/>
    <property type="molecule type" value="Genomic_DNA"/>
</dbReference>
<comment type="function">
    <text evidence="1">Involved in the biogenesis of the 60S ribosomal subunit.</text>
</comment>
<accession>A0A8H5HXJ8</accession>
<gene>
    <name evidence="6" type="ORF">D9757_001933</name>
</gene>
<dbReference type="InterPro" id="IPR037379">
    <property type="entry name" value="WDR74/Nsa1"/>
</dbReference>
<dbReference type="Proteomes" id="UP000518752">
    <property type="component" value="Unassembled WGS sequence"/>
</dbReference>
<comment type="similarity">
    <text evidence="2">Belongs to the NSA1 family.</text>
</comment>
<evidence type="ECO:0000313" key="7">
    <source>
        <dbReference type="Proteomes" id="UP000518752"/>
    </source>
</evidence>
<evidence type="ECO:0000256" key="2">
    <source>
        <dbReference type="ARBA" id="ARBA00007861"/>
    </source>
</evidence>
<name>A0A8H5HXJ8_9AGAR</name>